<dbReference type="SUPFAM" id="SSF52266">
    <property type="entry name" value="SGNH hydrolase"/>
    <property type="match status" value="1"/>
</dbReference>
<feature type="region of interest" description="Disordered" evidence="1">
    <location>
        <begin position="1"/>
        <end position="28"/>
    </location>
</feature>
<dbReference type="PANTHER" id="PTHR30383:SF27">
    <property type="entry name" value="SPORE GERMINATION LIPASE LIPC"/>
    <property type="match status" value="1"/>
</dbReference>
<dbReference type="Pfam" id="PF13472">
    <property type="entry name" value="Lipase_GDSL_2"/>
    <property type="match status" value="1"/>
</dbReference>
<organism evidence="3 4">
    <name type="scientific">Peribacillus deserti</name>
    <dbReference type="NCBI Taxonomy" id="673318"/>
    <lineage>
        <taxon>Bacteria</taxon>
        <taxon>Bacillati</taxon>
        <taxon>Bacillota</taxon>
        <taxon>Bacilli</taxon>
        <taxon>Bacillales</taxon>
        <taxon>Bacillaceae</taxon>
        <taxon>Peribacillus</taxon>
    </lineage>
</organism>
<dbReference type="PANTHER" id="PTHR30383">
    <property type="entry name" value="THIOESTERASE 1/PROTEASE 1/LYSOPHOSPHOLIPASE L1"/>
    <property type="match status" value="1"/>
</dbReference>
<protein>
    <submittedName>
        <fullName evidence="3">Lysophospholipase L1-like esterase</fullName>
    </submittedName>
</protein>
<feature type="domain" description="SGNH hydrolase-type esterase" evidence="2">
    <location>
        <begin position="39"/>
        <end position="227"/>
    </location>
</feature>
<reference evidence="3 4" key="1">
    <citation type="submission" date="2021-01" db="EMBL/GenBank/DDBJ databases">
        <title>Genomic Encyclopedia of Type Strains, Phase IV (KMG-IV): sequencing the most valuable type-strain genomes for metagenomic binning, comparative biology and taxonomic classification.</title>
        <authorList>
            <person name="Goeker M."/>
        </authorList>
    </citation>
    <scope>NUCLEOTIDE SEQUENCE [LARGE SCALE GENOMIC DNA]</scope>
    <source>
        <strain evidence="3 4">DSM 105482</strain>
    </source>
</reference>
<evidence type="ECO:0000259" key="2">
    <source>
        <dbReference type="Pfam" id="PF13472"/>
    </source>
</evidence>
<dbReference type="InterPro" id="IPR013830">
    <property type="entry name" value="SGNH_hydro"/>
</dbReference>
<evidence type="ECO:0000313" key="3">
    <source>
        <dbReference type="EMBL" id="MBM7693423.1"/>
    </source>
</evidence>
<accession>A0ABS2QJS8</accession>
<dbReference type="InterPro" id="IPR051532">
    <property type="entry name" value="Ester_Hydrolysis_Enzymes"/>
</dbReference>
<comment type="caution">
    <text evidence="3">The sequence shown here is derived from an EMBL/GenBank/DDBJ whole genome shotgun (WGS) entry which is preliminary data.</text>
</comment>
<proteinExistence type="predicted"/>
<dbReference type="CDD" id="cd04506">
    <property type="entry name" value="SGNH_hydrolase_YpmR_like"/>
    <property type="match status" value="1"/>
</dbReference>
<evidence type="ECO:0000313" key="4">
    <source>
        <dbReference type="Proteomes" id="UP000823486"/>
    </source>
</evidence>
<dbReference type="InterPro" id="IPR036514">
    <property type="entry name" value="SGNH_hydro_sf"/>
</dbReference>
<gene>
    <name evidence="3" type="ORF">JOC77_002863</name>
</gene>
<keyword evidence="4" id="KW-1185">Reference proteome</keyword>
<dbReference type="Gene3D" id="3.40.50.1110">
    <property type="entry name" value="SGNH hydrolase"/>
    <property type="match status" value="1"/>
</dbReference>
<dbReference type="RefSeq" id="WP_239558758.1">
    <property type="nucleotide sequence ID" value="NZ_JAFBFI010000012.1"/>
</dbReference>
<sequence>MYAVQTNLNVQADESKNTSQDTGKKSQAVNNEKDLKVVAVGDSLTRGMGDETGKGYIGYLTDEMKAKSKKPVIVQNLGISGQKSDSLLAQVKTYSVTRQLKEADYILITIGGNDLFQGGQTLVDFQPAAVKSIQQKYLHNLEAILSHVRSSNSGAVIFLVGLYNPFIELENGKDTSQVVREWNYKSAEAAAKQIKTVYVPTFDLFELKVNDYLYTDRFHPNSKGYRLIAERVAALLTW</sequence>
<evidence type="ECO:0000256" key="1">
    <source>
        <dbReference type="SAM" id="MobiDB-lite"/>
    </source>
</evidence>
<name>A0ABS2QJS8_9BACI</name>
<dbReference type="EMBL" id="JAFBFI010000012">
    <property type="protein sequence ID" value="MBM7693423.1"/>
    <property type="molecule type" value="Genomic_DNA"/>
</dbReference>
<dbReference type="Proteomes" id="UP000823486">
    <property type="component" value="Unassembled WGS sequence"/>
</dbReference>